<dbReference type="EMBL" id="CP114052">
    <property type="protein sequence ID" value="WAW15190.1"/>
    <property type="molecule type" value="Genomic_DNA"/>
</dbReference>
<evidence type="ECO:0000256" key="5">
    <source>
        <dbReference type="ARBA" id="ARBA00022630"/>
    </source>
</evidence>
<evidence type="ECO:0000256" key="4">
    <source>
        <dbReference type="ARBA" id="ARBA00022448"/>
    </source>
</evidence>
<proteinExistence type="inferred from homology"/>
<keyword evidence="11" id="KW-1185">Reference proteome</keyword>
<dbReference type="SUPFAM" id="SSF52218">
    <property type="entry name" value="Flavoproteins"/>
    <property type="match status" value="1"/>
</dbReference>
<feature type="domain" description="Flavodoxin-like" evidence="9">
    <location>
        <begin position="4"/>
        <end position="140"/>
    </location>
</feature>
<reference evidence="10" key="1">
    <citation type="submission" date="2022-12" db="EMBL/GenBank/DDBJ databases">
        <title>Peptostreptococcus.</title>
        <authorList>
            <person name="Lee S.H."/>
        </authorList>
    </citation>
    <scope>NUCLEOTIDE SEQUENCE</scope>
    <source>
        <strain evidence="10">CBA3647</strain>
    </source>
</reference>
<evidence type="ECO:0000313" key="11">
    <source>
        <dbReference type="Proteomes" id="UP001164187"/>
    </source>
</evidence>
<keyword evidence="5 8" id="KW-0285">Flavoprotein</keyword>
<name>A0ABY7JP96_9FIRM</name>
<dbReference type="InterPro" id="IPR029039">
    <property type="entry name" value="Flavoprotein-like_sf"/>
</dbReference>
<accession>A0ABY7JP96</accession>
<comment type="cofactor">
    <cofactor evidence="1 8">
        <name>FMN</name>
        <dbReference type="ChEBI" id="CHEBI:58210"/>
    </cofactor>
</comment>
<evidence type="ECO:0000256" key="2">
    <source>
        <dbReference type="ARBA" id="ARBA00003297"/>
    </source>
</evidence>
<dbReference type="PROSITE" id="PS50902">
    <property type="entry name" value="FLAVODOXIN_LIKE"/>
    <property type="match status" value="1"/>
</dbReference>
<evidence type="ECO:0000256" key="7">
    <source>
        <dbReference type="ARBA" id="ARBA00022982"/>
    </source>
</evidence>
<protein>
    <recommendedName>
        <fullName evidence="8">Flavodoxin</fullName>
    </recommendedName>
</protein>
<keyword evidence="7 8" id="KW-0249">Electron transport</keyword>
<comment type="similarity">
    <text evidence="3 8">Belongs to the flavodoxin family.</text>
</comment>
<keyword evidence="6 8" id="KW-0288">FMN</keyword>
<dbReference type="InterPro" id="IPR008254">
    <property type="entry name" value="Flavodoxin/NO_synth"/>
</dbReference>
<evidence type="ECO:0000256" key="1">
    <source>
        <dbReference type="ARBA" id="ARBA00001917"/>
    </source>
</evidence>
<dbReference type="Pfam" id="PF00258">
    <property type="entry name" value="Flavodoxin_1"/>
    <property type="match status" value="1"/>
</dbReference>
<evidence type="ECO:0000259" key="9">
    <source>
        <dbReference type="PROSITE" id="PS50902"/>
    </source>
</evidence>
<keyword evidence="4 8" id="KW-0813">Transport</keyword>
<evidence type="ECO:0000256" key="6">
    <source>
        <dbReference type="ARBA" id="ARBA00022643"/>
    </source>
</evidence>
<dbReference type="Proteomes" id="UP001164187">
    <property type="component" value="Chromosome"/>
</dbReference>
<dbReference type="NCBIfam" id="TIGR01753">
    <property type="entry name" value="flav_short"/>
    <property type="match status" value="1"/>
</dbReference>
<dbReference type="Gene3D" id="3.40.50.360">
    <property type="match status" value="1"/>
</dbReference>
<dbReference type="PANTHER" id="PTHR42809">
    <property type="entry name" value="FLAVODOXIN 2"/>
    <property type="match status" value="1"/>
</dbReference>
<evidence type="ECO:0000313" key="10">
    <source>
        <dbReference type="EMBL" id="WAW15190.1"/>
    </source>
</evidence>
<organism evidence="10 11">
    <name type="scientific">Peptostreptococcus equinus</name>
    <dbReference type="NCBI Taxonomy" id="3003601"/>
    <lineage>
        <taxon>Bacteria</taxon>
        <taxon>Bacillati</taxon>
        <taxon>Bacillota</taxon>
        <taxon>Clostridia</taxon>
        <taxon>Peptostreptococcales</taxon>
        <taxon>Peptostreptococcaceae</taxon>
        <taxon>Peptostreptococcus</taxon>
    </lineage>
</organism>
<dbReference type="InterPro" id="IPR050619">
    <property type="entry name" value="Flavodoxin"/>
</dbReference>
<evidence type="ECO:0000256" key="3">
    <source>
        <dbReference type="ARBA" id="ARBA00005267"/>
    </source>
</evidence>
<evidence type="ECO:0000256" key="8">
    <source>
        <dbReference type="RuleBase" id="RU367037"/>
    </source>
</evidence>
<dbReference type="InterPro" id="IPR010087">
    <property type="entry name" value="Flav_short"/>
</dbReference>
<dbReference type="PANTHER" id="PTHR42809:SF1">
    <property type="entry name" value="FLAVODOXIN 1"/>
    <property type="match status" value="1"/>
</dbReference>
<gene>
    <name evidence="10" type="ORF">O0R46_01710</name>
</gene>
<dbReference type="RefSeq" id="WP_269311884.1">
    <property type="nucleotide sequence ID" value="NZ_CP114052.1"/>
</dbReference>
<comment type="function">
    <text evidence="2 8">Low-potential electron donor to a number of redox enzymes.</text>
</comment>
<sequence>MKKIGIFYWSGTGNTESMANAMADGLKEAEVEYDLINISTANASVSDYEKLMFGCPSMGVEELEESEFEPFFQEAQKSISGKDVALFGSYGWGDGEWMRTWQDRVNDANANLYEDEGMIVNEEPDASALEKCKAYSKAFAQS</sequence>